<feature type="domain" description="SLH" evidence="5">
    <location>
        <begin position="1500"/>
        <end position="1560"/>
    </location>
</feature>
<dbReference type="InterPro" id="IPR036116">
    <property type="entry name" value="FN3_sf"/>
</dbReference>
<comment type="caution">
    <text evidence="7">The sequence shown here is derived from an EMBL/GenBank/DDBJ whole genome shotgun (WGS) entry which is preliminary data.</text>
</comment>
<dbReference type="PANTHER" id="PTHR46708">
    <property type="entry name" value="TENASCIN"/>
    <property type="match status" value="1"/>
</dbReference>
<evidence type="ECO:0000256" key="1">
    <source>
        <dbReference type="ARBA" id="ARBA00022737"/>
    </source>
</evidence>
<keyword evidence="3" id="KW-0732">Signal</keyword>
<feature type="domain" description="Fibronectin type-III" evidence="4">
    <location>
        <begin position="1014"/>
        <end position="1105"/>
    </location>
</feature>
<evidence type="ECO:0000313" key="8">
    <source>
        <dbReference type="Proteomes" id="UP000641588"/>
    </source>
</evidence>
<dbReference type="CDD" id="cd00063">
    <property type="entry name" value="FN3"/>
    <property type="match status" value="2"/>
</dbReference>
<evidence type="ECO:0000259" key="4">
    <source>
        <dbReference type="PROSITE" id="PS50853"/>
    </source>
</evidence>
<dbReference type="InterPro" id="IPR013783">
    <property type="entry name" value="Ig-like_fold"/>
</dbReference>
<dbReference type="InterPro" id="IPR003961">
    <property type="entry name" value="FN3_dom"/>
</dbReference>
<dbReference type="Pfam" id="PF00041">
    <property type="entry name" value="fn3"/>
    <property type="match status" value="2"/>
</dbReference>
<feature type="signal peptide" evidence="3">
    <location>
        <begin position="1"/>
        <end position="26"/>
    </location>
</feature>
<gene>
    <name evidence="7" type="ORF">GC093_25240</name>
</gene>
<dbReference type="InterPro" id="IPR008964">
    <property type="entry name" value="Invasin/intimin_cell_adhesion"/>
</dbReference>
<feature type="domain" description="SLH" evidence="5">
    <location>
        <begin position="1562"/>
        <end position="1622"/>
    </location>
</feature>
<keyword evidence="8" id="KW-1185">Reference proteome</keyword>
<dbReference type="InterPro" id="IPR050991">
    <property type="entry name" value="ECM_Regulatory_Proteins"/>
</dbReference>
<dbReference type="InterPro" id="IPR001119">
    <property type="entry name" value="SLH_dom"/>
</dbReference>
<dbReference type="SUPFAM" id="SSF49373">
    <property type="entry name" value="Invasin/intimin cell-adhesion fragments"/>
    <property type="match status" value="2"/>
</dbReference>
<dbReference type="PANTHER" id="PTHR46708:SF2">
    <property type="entry name" value="FIBRONECTIN TYPE-III DOMAIN-CONTAINING PROTEIN"/>
    <property type="match status" value="1"/>
</dbReference>
<dbReference type="SUPFAM" id="SSF49265">
    <property type="entry name" value="Fibronectin type III"/>
    <property type="match status" value="2"/>
</dbReference>
<evidence type="ECO:0000313" key="7">
    <source>
        <dbReference type="EMBL" id="NOU96497.1"/>
    </source>
</evidence>
<dbReference type="Gene3D" id="2.60.40.1080">
    <property type="match status" value="2"/>
</dbReference>
<dbReference type="PROSITE" id="PS51272">
    <property type="entry name" value="SLH"/>
    <property type="match status" value="3"/>
</dbReference>
<dbReference type="Pfam" id="PF00932">
    <property type="entry name" value="LTD"/>
    <property type="match status" value="2"/>
</dbReference>
<dbReference type="InterPro" id="IPR003343">
    <property type="entry name" value="Big_2"/>
</dbReference>
<evidence type="ECO:0000259" key="6">
    <source>
        <dbReference type="PROSITE" id="PS51841"/>
    </source>
</evidence>
<feature type="chain" id="PRO_5038648582" evidence="3">
    <location>
        <begin position="27"/>
        <end position="1622"/>
    </location>
</feature>
<organism evidence="7 8">
    <name type="scientific">Paenibacillus foliorum</name>
    <dbReference type="NCBI Taxonomy" id="2654974"/>
    <lineage>
        <taxon>Bacteria</taxon>
        <taxon>Bacillati</taxon>
        <taxon>Bacillota</taxon>
        <taxon>Bacilli</taxon>
        <taxon>Bacillales</taxon>
        <taxon>Paenibacillaceae</taxon>
        <taxon>Paenibacillus</taxon>
    </lineage>
</organism>
<feature type="domain" description="SLH" evidence="5">
    <location>
        <begin position="1436"/>
        <end position="1499"/>
    </location>
</feature>
<accession>A0A972GZ64</accession>
<dbReference type="Pfam" id="PF00395">
    <property type="entry name" value="SLH"/>
    <property type="match status" value="3"/>
</dbReference>
<dbReference type="InterPro" id="IPR001322">
    <property type="entry name" value="Lamin_tail_dom"/>
</dbReference>
<feature type="domain" description="LTD" evidence="6">
    <location>
        <begin position="27"/>
        <end position="214"/>
    </location>
</feature>
<dbReference type="PROSITE" id="PS50853">
    <property type="entry name" value="FN3"/>
    <property type="match status" value="2"/>
</dbReference>
<dbReference type="PROSITE" id="PS51841">
    <property type="entry name" value="LTD"/>
    <property type="match status" value="1"/>
</dbReference>
<reference evidence="7" key="1">
    <citation type="submission" date="2019-10" db="EMBL/GenBank/DDBJ databases">
        <title>Description of Paenibacillus glebae sp. nov.</title>
        <authorList>
            <person name="Carlier A."/>
            <person name="Qi S."/>
        </authorList>
    </citation>
    <scope>NUCLEOTIDE SEQUENCE</scope>
    <source>
        <strain evidence="7">LMG 31456</strain>
    </source>
</reference>
<protein>
    <submittedName>
        <fullName evidence="7">Uncharacterized protein</fullName>
    </submittedName>
</protein>
<evidence type="ECO:0000256" key="3">
    <source>
        <dbReference type="SAM" id="SignalP"/>
    </source>
</evidence>
<sequence length="1622" mass="175741">MPLKFSKLFNLVIVFALLLASFQFTTAPTTAHAAQAPSLIITEVVPNSGDSGSNYSYTEIYNASDEEIDLTGYSIKYFFGTIANFNKYPGSDVYFTDATKINTWPIVMDTSSTDIKIKPKQTKVIWVKKQNGKGWNTPLSEFQKNYGLAEGELTGAQMLALNNTGTDGFSGTSFRSVGVADPSGKLISVAVYNKGASATLDVSSKESVQYTYPSAGGFILTQTATHKTPTPGRLPIDEVLNPSVKWDLHSADISWTEPDHLTSSAEYKFVNIYNANGIKAAGPIAKGTTTARVNGLSSGTDYTFNIKTMSADEVYESFGTQTPPGRTIRLDGLPPAQVPQISAEIVEDSIRLKWVASSEEDLAGYRIKAYHYDRSTNQNIPLSGQPYDYEAAASETSLIIKHDFIGGELYKFAVMAYDLEGLTSAPSELGSIEFENKPTGLKAVEGNGTVLLSWNPLLLPLLGYRVYVNDVPVNSDAVTVNGSVYDYQVAGLTNGTKYKFTVTGVFDSKETLPSEPVYATPVVLESIDVSPLSSKLWLGGLYSLSVTANYSGASHVDVTNAAAFSSSDDKVVKIDEMGSITALTVGKAVITILYGGKTAVVPVEVVIKTSSSVPSLLVTEVVPNSGDSGSNYSYTEIYNASDEEIDLTGYSIKYFFGTIANFNKYPGSDVYFTDASKINTWPIVMDTSGTDAKIKPKQTKVIWVKKQNGKGWNAPLSEFRNNYGLAEGELNGVQMLALNNAGTDGFNGTSFRSVGIADPSGKLISVAVYNKGASATLDVLNKESIQYTYPTDGGFIMTQTGTHMKPTPGRLPIAEVVNPKARWGKTTALISWTEAGPLTAAEEYQYVNIYDQNGNLMEGKIPKGNTAVRFNGLSENKEYQFLIKTMTADQVYESMGVATPPGREIVIDGSPPSKPQQVSVQNEGDAIRLSWASNSEPDMANYRVKVYHFDRSSNLNKPISNLEFDYEVNASQTSIMVNKNLIVGEIYKFAVTAVDLEELSSQASELATILYDPKPNKLKATVGDQSQTVSLSWDPLLTPLLGYRVYMNDVPVTASTYTVNNSVYAYKVTGLTNGSTYKFTVTGVTYNKETTPSDPVYAKPYFLEGISVNGLSSTIRTNSSWNVSVTANYLGMDNVDVTSQSKFSSSNASIATIDALGKVTALNVVGDTTITAAYGGKTASMQVSVIRSSNHSSGSSGGGGSASGGSTANTSPNITAEKPASVEYITRKETSSSGNPMAILDVNGSQLKEAFTWLDAQNHTITISYSGSEAAVKMTVPAAIWMDGLTRKPNAAMILKTNQVTYELPLRALNYQELMKNLGGSISDMSISIQIEKLTGSSEEKSRELVQSHGAKWLGTAYQFTVWVESGMGKLEVNPFDGVYAVRTIEMDGEADAASAAVLDLSSGQMKFVPSYFEKRDGKTIVTIKRQGNSVYGIIQATRTFDDVQGHWAQADIEQMASKLLFDGIFKDTFHPDQAITRAEFAAILVRSLGLVPNQTTGLKFKDVKNSDWFFDSVQLASQSGLIEGDDNLQFYPNDQITRQEMAVMMSRALHMSEASLAQVTSNSFRDNINISDWALKSVDEMVSTGIIQGMDDNRFAPVANATRAQTITMTKRLLQYLQFIN</sequence>
<dbReference type="EMBL" id="WHOD01000098">
    <property type="protein sequence ID" value="NOU96497.1"/>
    <property type="molecule type" value="Genomic_DNA"/>
</dbReference>
<dbReference type="Gene3D" id="2.60.40.10">
    <property type="entry name" value="Immunoglobulins"/>
    <property type="match status" value="5"/>
</dbReference>
<dbReference type="Proteomes" id="UP000641588">
    <property type="component" value="Unassembled WGS sequence"/>
</dbReference>
<evidence type="ECO:0000259" key="5">
    <source>
        <dbReference type="PROSITE" id="PS51272"/>
    </source>
</evidence>
<proteinExistence type="predicted"/>
<feature type="region of interest" description="Disordered" evidence="2">
    <location>
        <begin position="1187"/>
        <end position="1219"/>
    </location>
</feature>
<evidence type="ECO:0000256" key="2">
    <source>
        <dbReference type="SAM" id="MobiDB-lite"/>
    </source>
</evidence>
<keyword evidence="1" id="KW-0677">Repeat</keyword>
<dbReference type="SMART" id="SM00060">
    <property type="entry name" value="FN3"/>
    <property type="match status" value="6"/>
</dbReference>
<name>A0A972GZ64_9BACL</name>
<feature type="domain" description="Fibronectin type-III" evidence="4">
    <location>
        <begin position="437"/>
        <end position="526"/>
    </location>
</feature>
<dbReference type="SMART" id="SM00635">
    <property type="entry name" value="BID_2"/>
    <property type="match status" value="2"/>
</dbReference>